<reference evidence="7" key="2">
    <citation type="submission" date="2025-08" db="UniProtKB">
        <authorList>
            <consortium name="Ensembl"/>
        </authorList>
    </citation>
    <scope>IDENTIFICATION</scope>
</reference>
<feature type="coiled-coil region" evidence="4">
    <location>
        <begin position="267"/>
        <end position="366"/>
    </location>
</feature>
<keyword evidence="8" id="KW-1185">Reference proteome</keyword>
<evidence type="ECO:0000313" key="7">
    <source>
        <dbReference type="Ensembl" id="ENSELUP00000083151.1"/>
    </source>
</evidence>
<dbReference type="InterPro" id="IPR006703">
    <property type="entry name" value="G_AIG1"/>
</dbReference>
<dbReference type="SUPFAM" id="SSF52540">
    <property type="entry name" value="P-loop containing nucleoside triphosphate hydrolases"/>
    <property type="match status" value="1"/>
</dbReference>
<evidence type="ECO:0000256" key="5">
    <source>
        <dbReference type="SAM" id="MobiDB-lite"/>
    </source>
</evidence>
<dbReference type="AlphaFoldDB" id="A0AAY5K2W9"/>
<evidence type="ECO:0000256" key="1">
    <source>
        <dbReference type="ARBA" id="ARBA00008535"/>
    </source>
</evidence>
<evidence type="ECO:0000313" key="8">
    <source>
        <dbReference type="Proteomes" id="UP000265140"/>
    </source>
</evidence>
<feature type="domain" description="AIG1-type G" evidence="6">
    <location>
        <begin position="71"/>
        <end position="271"/>
    </location>
</feature>
<keyword evidence="2" id="KW-0547">Nucleotide-binding</keyword>
<name>A0AAY5K2W9_ESOLU</name>
<proteinExistence type="inferred from homology"/>
<feature type="compositionally biased region" description="Basic and acidic residues" evidence="5">
    <location>
        <begin position="53"/>
        <end position="67"/>
    </location>
</feature>
<feature type="region of interest" description="Disordered" evidence="5">
    <location>
        <begin position="42"/>
        <end position="67"/>
    </location>
</feature>
<dbReference type="Proteomes" id="UP000265140">
    <property type="component" value="Chromosome 7"/>
</dbReference>
<sequence>MYFSSPVADDLGVHRWLSPGRLVVIPIVTLYLRVIRREGGRSPVPLPGGGGDSDWRPKGRSSPDFDRPNMTMTRRIVLVGKTGAGKSSSGNTILGRRAFRDAKLSISVTRECCKKTEEMARRQIVIVDTPGLFDTEQSDSYLQTEISKCINMTSPGPHAIVLVISPGPFTKEEQLAVEKIRVLFGEEADKYTIILFTHRDELDDGDIKQYISEGQKDLMRLVDQCGGRYHAFDNTKMDDRDQVIDFLQKIDDMVEVNGQDHYTNPKYQEVEGKLTTKEEELTKQYKEEIKRLEEEEKKLPLRYQEESQKLHYKIKSLKESMEVEENKLEQLQLLDQNNIWRIMEKKRYYERKLKFVREEAELMEDNKWMSTEVHKKLQDLHL</sequence>
<dbReference type="GeneTree" id="ENSGT01140000282522"/>
<dbReference type="Pfam" id="PF04548">
    <property type="entry name" value="AIG1"/>
    <property type="match status" value="1"/>
</dbReference>
<organism evidence="7 8">
    <name type="scientific">Esox lucius</name>
    <name type="common">Northern pike</name>
    <dbReference type="NCBI Taxonomy" id="8010"/>
    <lineage>
        <taxon>Eukaryota</taxon>
        <taxon>Metazoa</taxon>
        <taxon>Chordata</taxon>
        <taxon>Craniata</taxon>
        <taxon>Vertebrata</taxon>
        <taxon>Euteleostomi</taxon>
        <taxon>Actinopterygii</taxon>
        <taxon>Neopterygii</taxon>
        <taxon>Teleostei</taxon>
        <taxon>Protacanthopterygii</taxon>
        <taxon>Esociformes</taxon>
        <taxon>Esocidae</taxon>
        <taxon>Esox</taxon>
    </lineage>
</organism>
<accession>A0AAY5K2W9</accession>
<dbReference type="InterPro" id="IPR027417">
    <property type="entry name" value="P-loop_NTPase"/>
</dbReference>
<dbReference type="PANTHER" id="PTHR10903">
    <property type="entry name" value="GTPASE, IMAP FAMILY MEMBER-RELATED"/>
    <property type="match status" value="1"/>
</dbReference>
<evidence type="ECO:0000256" key="2">
    <source>
        <dbReference type="ARBA" id="ARBA00022741"/>
    </source>
</evidence>
<dbReference type="InterPro" id="IPR045058">
    <property type="entry name" value="GIMA/IAN/Toc"/>
</dbReference>
<dbReference type="PROSITE" id="PS51720">
    <property type="entry name" value="G_AIG1"/>
    <property type="match status" value="1"/>
</dbReference>
<keyword evidence="3" id="KW-0342">GTP-binding</keyword>
<dbReference type="CDD" id="cd01852">
    <property type="entry name" value="AIG1"/>
    <property type="match status" value="1"/>
</dbReference>
<evidence type="ECO:0000256" key="3">
    <source>
        <dbReference type="ARBA" id="ARBA00023134"/>
    </source>
</evidence>
<dbReference type="GO" id="GO:0005525">
    <property type="term" value="F:GTP binding"/>
    <property type="evidence" value="ECO:0007669"/>
    <property type="project" value="UniProtKB-KW"/>
</dbReference>
<evidence type="ECO:0000256" key="4">
    <source>
        <dbReference type="SAM" id="Coils"/>
    </source>
</evidence>
<dbReference type="FunFam" id="3.40.50.300:FF:000366">
    <property type="entry name" value="GTPase, IMAP family member 2"/>
    <property type="match status" value="1"/>
</dbReference>
<reference evidence="7 8" key="1">
    <citation type="submission" date="2020-02" db="EMBL/GenBank/DDBJ databases">
        <title>Esox lucius (northern pike) genome, fEsoLuc1, primary haplotype.</title>
        <authorList>
            <person name="Myers G."/>
            <person name="Karagic N."/>
            <person name="Meyer A."/>
            <person name="Pippel M."/>
            <person name="Reichard M."/>
            <person name="Winkler S."/>
            <person name="Tracey A."/>
            <person name="Sims Y."/>
            <person name="Howe K."/>
            <person name="Rhie A."/>
            <person name="Formenti G."/>
            <person name="Durbin R."/>
            <person name="Fedrigo O."/>
            <person name="Jarvis E.D."/>
        </authorList>
    </citation>
    <scope>NUCLEOTIDE SEQUENCE [LARGE SCALE GENOMIC DNA]</scope>
</reference>
<comment type="similarity">
    <text evidence="1">Belongs to the TRAFAC class TrmE-Era-EngA-EngB-Septin-like GTPase superfamily. AIG1/Toc34/Toc159-like paraseptin GTPase family. IAN subfamily.</text>
</comment>
<keyword evidence="4" id="KW-0175">Coiled coil</keyword>
<dbReference type="Gene3D" id="3.40.50.300">
    <property type="entry name" value="P-loop containing nucleotide triphosphate hydrolases"/>
    <property type="match status" value="1"/>
</dbReference>
<dbReference type="Ensembl" id="ENSELUT00000087891.1">
    <property type="protein sequence ID" value="ENSELUP00000083151.1"/>
    <property type="gene ID" value="ENSELUG00000038849.1"/>
</dbReference>
<dbReference type="PANTHER" id="PTHR10903:SF180">
    <property type="entry name" value="GTPASE IMAP FAMILY MEMBER 7-LIKE"/>
    <property type="match status" value="1"/>
</dbReference>
<evidence type="ECO:0000259" key="6">
    <source>
        <dbReference type="PROSITE" id="PS51720"/>
    </source>
</evidence>
<protein>
    <recommendedName>
        <fullName evidence="6">AIG1-type G domain-containing protein</fullName>
    </recommendedName>
</protein>
<reference evidence="7" key="3">
    <citation type="submission" date="2025-09" db="UniProtKB">
        <authorList>
            <consortium name="Ensembl"/>
        </authorList>
    </citation>
    <scope>IDENTIFICATION</scope>
</reference>